<dbReference type="Proteomes" id="UP000241890">
    <property type="component" value="Unassembled WGS sequence"/>
</dbReference>
<evidence type="ECO:0000256" key="9">
    <source>
        <dbReference type="SAM" id="SignalP"/>
    </source>
</evidence>
<dbReference type="AlphaFoldDB" id="A0A2R5GVM5"/>
<evidence type="ECO:0000256" key="3">
    <source>
        <dbReference type="ARBA" id="ARBA00022692"/>
    </source>
</evidence>
<dbReference type="InterPro" id="IPR009038">
    <property type="entry name" value="GOLD_dom"/>
</dbReference>
<reference evidence="11 12" key="1">
    <citation type="submission" date="2017-12" db="EMBL/GenBank/DDBJ databases">
        <title>Sequencing, de novo assembly and annotation of complete genome of a new Thraustochytrid species, strain FCC1311.</title>
        <authorList>
            <person name="Sedici K."/>
            <person name="Godart F."/>
            <person name="Aiese Cigliano R."/>
            <person name="Sanseverino W."/>
            <person name="Barakat M."/>
            <person name="Ortet P."/>
            <person name="Marechal E."/>
            <person name="Cagnac O."/>
            <person name="Amato A."/>
        </authorList>
    </citation>
    <scope>NUCLEOTIDE SEQUENCE [LARGE SCALE GENOMIC DNA]</scope>
</reference>
<evidence type="ECO:0000256" key="2">
    <source>
        <dbReference type="ARBA" id="ARBA00007104"/>
    </source>
</evidence>
<comment type="caution">
    <text evidence="11">The sequence shown here is derived from an EMBL/GenBank/DDBJ whole genome shotgun (WGS) entry which is preliminary data.</text>
</comment>
<feature type="transmembrane region" description="Helical" evidence="8">
    <location>
        <begin position="244"/>
        <end position="266"/>
    </location>
</feature>
<feature type="chain" id="PRO_5015315708" evidence="9">
    <location>
        <begin position="24"/>
        <end position="276"/>
    </location>
</feature>
<evidence type="ECO:0000256" key="8">
    <source>
        <dbReference type="SAM" id="Phobius"/>
    </source>
</evidence>
<evidence type="ECO:0000256" key="1">
    <source>
        <dbReference type="ARBA" id="ARBA00004479"/>
    </source>
</evidence>
<evidence type="ECO:0000259" key="10">
    <source>
        <dbReference type="PROSITE" id="PS50866"/>
    </source>
</evidence>
<protein>
    <submittedName>
        <fullName evidence="11">Transmembrane emp24 domain-containing protein</fullName>
    </submittedName>
</protein>
<gene>
    <name evidence="11" type="ORF">FCC1311_106032</name>
</gene>
<dbReference type="SMART" id="SM01190">
    <property type="entry name" value="EMP24_GP25L"/>
    <property type="match status" value="1"/>
</dbReference>
<dbReference type="InterPro" id="IPR015720">
    <property type="entry name" value="Emp24-like"/>
</dbReference>
<evidence type="ECO:0000256" key="5">
    <source>
        <dbReference type="ARBA" id="ARBA00022989"/>
    </source>
</evidence>
<evidence type="ECO:0000313" key="11">
    <source>
        <dbReference type="EMBL" id="GBG34379.1"/>
    </source>
</evidence>
<keyword evidence="12" id="KW-1185">Reference proteome</keyword>
<proteinExistence type="inferred from homology"/>
<feature type="signal peptide" evidence="9">
    <location>
        <begin position="1"/>
        <end position="23"/>
    </location>
</feature>
<dbReference type="PANTHER" id="PTHR22811">
    <property type="entry name" value="TRANSMEMBRANE EMP24 DOMAIN-CONTAINING PROTEIN"/>
    <property type="match status" value="1"/>
</dbReference>
<dbReference type="OrthoDB" id="1929172at2759"/>
<organism evidence="11 12">
    <name type="scientific">Hondaea fermentalgiana</name>
    <dbReference type="NCBI Taxonomy" id="2315210"/>
    <lineage>
        <taxon>Eukaryota</taxon>
        <taxon>Sar</taxon>
        <taxon>Stramenopiles</taxon>
        <taxon>Bigyra</taxon>
        <taxon>Labyrinthulomycetes</taxon>
        <taxon>Thraustochytrida</taxon>
        <taxon>Thraustochytriidae</taxon>
        <taxon>Hondaea</taxon>
    </lineage>
</organism>
<dbReference type="PROSITE" id="PS50866">
    <property type="entry name" value="GOLD"/>
    <property type="match status" value="1"/>
</dbReference>
<comment type="subcellular location">
    <subcellularLocation>
        <location evidence="1 7">Membrane</location>
        <topology evidence="1 7">Single-pass type I membrane protein</topology>
    </subcellularLocation>
</comment>
<sequence>MRARRVSWALAALACAAALGVHAAETGAADDGLATAAAAATAAADDDEYLDLKVAPEELDEDDEEGTEDEYDDEDLESNFHMDDFSPSHVFTFPLERYEECFYEEITTVPIRVRMAYFVASGNSQKVNVRVAHTGRKGDAHGGQEKVLHEQTGKTEGTFSTIVREAREYKFCFSNPSGQKKHVTFALHVGVRKREVAKGAEITPLEEAIRAAHHDLNDLVAEQNFIVSRVRRHMLTEDSIEFKVSFYTIVESTIMLGITLAQVFYVQRLINQRAWV</sequence>
<evidence type="ECO:0000256" key="4">
    <source>
        <dbReference type="ARBA" id="ARBA00022729"/>
    </source>
</evidence>
<keyword evidence="3 7" id="KW-0812">Transmembrane</keyword>
<dbReference type="EMBL" id="BEYU01000190">
    <property type="protein sequence ID" value="GBG34379.1"/>
    <property type="molecule type" value="Genomic_DNA"/>
</dbReference>
<dbReference type="InParanoid" id="A0A2R5GVM5"/>
<keyword evidence="4 9" id="KW-0732">Signal</keyword>
<evidence type="ECO:0000256" key="7">
    <source>
        <dbReference type="RuleBase" id="RU003827"/>
    </source>
</evidence>
<keyword evidence="5 8" id="KW-1133">Transmembrane helix</keyword>
<dbReference type="Pfam" id="PF01105">
    <property type="entry name" value="EMP24_GP25L"/>
    <property type="match status" value="1"/>
</dbReference>
<accession>A0A2R5GVM5</accession>
<name>A0A2R5GVM5_9STRA</name>
<dbReference type="GO" id="GO:0016020">
    <property type="term" value="C:membrane"/>
    <property type="evidence" value="ECO:0007669"/>
    <property type="project" value="UniProtKB-SubCell"/>
</dbReference>
<evidence type="ECO:0000313" key="12">
    <source>
        <dbReference type="Proteomes" id="UP000241890"/>
    </source>
</evidence>
<evidence type="ECO:0000256" key="6">
    <source>
        <dbReference type="ARBA" id="ARBA00023136"/>
    </source>
</evidence>
<keyword evidence="6 8" id="KW-0472">Membrane</keyword>
<feature type="domain" description="GOLD" evidence="10">
    <location>
        <begin position="99"/>
        <end position="189"/>
    </location>
</feature>
<comment type="similarity">
    <text evidence="2 7">Belongs to the EMP24/GP25L family.</text>
</comment>